<dbReference type="InterPro" id="IPR011330">
    <property type="entry name" value="Glyco_hydro/deAcase_b/a-brl"/>
</dbReference>
<protein>
    <recommendedName>
        <fullName evidence="3">Polysaccharide deacetylase</fullName>
    </recommendedName>
</protein>
<proteinExistence type="predicted"/>
<accession>A0A7D5KQB6</accession>
<sequence length="257" mass="29546">MVGSLSQNATDDLENGGNDCPNSIQFTYDTYEELLVQLRSRGYEFTSYGGPIDDGEILLRHDVDWSPKRATKMAQLESDNDVTATYFFLLSSPFYNTLCQETRNAIDRITSLGHDIGLHFSPHQYWSSEPTNEDLVAAVDKERNILSMAIEEPIDAVSFHIPPDWVLKRSYEGFVSTYEERFFTSIAYRGDSNQRWRGSPPFADGFPDRLQILVHPGLWAESDQSFAERLYRERDNRFRSLSGFLNHQFIDDNVSRS</sequence>
<evidence type="ECO:0000313" key="2">
    <source>
        <dbReference type="Proteomes" id="UP000509241"/>
    </source>
</evidence>
<keyword evidence="2" id="KW-1185">Reference proteome</keyword>
<evidence type="ECO:0008006" key="3">
    <source>
        <dbReference type="Google" id="ProtNLM"/>
    </source>
</evidence>
<gene>
    <name evidence="1" type="ORF">HYG82_05040</name>
</gene>
<dbReference type="AlphaFoldDB" id="A0A7D5KQB6"/>
<dbReference type="OrthoDB" id="301436at2157"/>
<dbReference type="GO" id="GO:0005975">
    <property type="term" value="P:carbohydrate metabolic process"/>
    <property type="evidence" value="ECO:0007669"/>
    <property type="project" value="InterPro"/>
</dbReference>
<dbReference type="Proteomes" id="UP000509241">
    <property type="component" value="Chromosome"/>
</dbReference>
<dbReference type="KEGG" id="haly:HYG82_05040"/>
<dbReference type="EMBL" id="CP058601">
    <property type="protein sequence ID" value="QLG48257.1"/>
    <property type="molecule type" value="Genomic_DNA"/>
</dbReference>
<dbReference type="SUPFAM" id="SSF88713">
    <property type="entry name" value="Glycoside hydrolase/deacetylase"/>
    <property type="match status" value="1"/>
</dbReference>
<dbReference type="GeneID" id="56032633"/>
<dbReference type="RefSeq" id="WP_179259996.1">
    <property type="nucleotide sequence ID" value="NZ_CP058601.1"/>
</dbReference>
<dbReference type="Gene3D" id="3.20.20.370">
    <property type="entry name" value="Glycoside hydrolase/deacetylase"/>
    <property type="match status" value="1"/>
</dbReference>
<name>A0A7D5KQB6_9EURY</name>
<evidence type="ECO:0000313" key="1">
    <source>
        <dbReference type="EMBL" id="QLG48257.1"/>
    </source>
</evidence>
<organism evidence="1 2">
    <name type="scientific">Natrinema halophilum</name>
    <dbReference type="NCBI Taxonomy" id="1699371"/>
    <lineage>
        <taxon>Archaea</taxon>
        <taxon>Methanobacteriati</taxon>
        <taxon>Methanobacteriota</taxon>
        <taxon>Stenosarchaea group</taxon>
        <taxon>Halobacteria</taxon>
        <taxon>Halobacteriales</taxon>
        <taxon>Natrialbaceae</taxon>
        <taxon>Natrinema</taxon>
    </lineage>
</organism>
<reference evidence="1 2" key="1">
    <citation type="submission" date="2020-07" db="EMBL/GenBank/DDBJ databases">
        <authorList>
            <person name="Cui H."/>
        </authorList>
    </citation>
    <scope>NUCLEOTIDE SEQUENCE [LARGE SCALE GENOMIC DNA]</scope>
    <source>
        <strain evidence="1 2">YPL8</strain>
    </source>
</reference>